<evidence type="ECO:0000313" key="7">
    <source>
        <dbReference type="EMBL" id="MFC5971516.1"/>
    </source>
</evidence>
<dbReference type="Proteomes" id="UP001596099">
    <property type="component" value="Unassembled WGS sequence"/>
</dbReference>
<comment type="function">
    <text evidence="6">Component of the A-type ATP synthase that produces ATP from ADP in the presence of a proton gradient across the membrane.</text>
</comment>
<dbReference type="GO" id="GO:0005886">
    <property type="term" value="C:plasma membrane"/>
    <property type="evidence" value="ECO:0007669"/>
    <property type="project" value="UniProtKB-SubCell"/>
</dbReference>
<name>A0ABD5RLJ6_9EURY</name>
<dbReference type="InterPro" id="IPR036906">
    <property type="entry name" value="ATPase_V1_fsu_sf"/>
</dbReference>
<evidence type="ECO:0000256" key="3">
    <source>
        <dbReference type="ARBA" id="ARBA00022781"/>
    </source>
</evidence>
<reference evidence="7 8" key="1">
    <citation type="journal article" date="2019" name="Int. J. Syst. Evol. Microbiol.">
        <title>The Global Catalogue of Microorganisms (GCM) 10K type strain sequencing project: providing services to taxonomists for standard genome sequencing and annotation.</title>
        <authorList>
            <consortium name="The Broad Institute Genomics Platform"/>
            <consortium name="The Broad Institute Genome Sequencing Center for Infectious Disease"/>
            <person name="Wu L."/>
            <person name="Ma J."/>
        </authorList>
    </citation>
    <scope>NUCLEOTIDE SEQUENCE [LARGE SCALE GENOMIC DNA]</scope>
    <source>
        <strain evidence="7 8">CGMCC 1.12543</strain>
    </source>
</reference>
<evidence type="ECO:0000256" key="5">
    <source>
        <dbReference type="ARBA" id="ARBA00023310"/>
    </source>
</evidence>
<dbReference type="NCBIfam" id="NF002577">
    <property type="entry name" value="PRK02228.1"/>
    <property type="match status" value="1"/>
</dbReference>
<evidence type="ECO:0000256" key="4">
    <source>
        <dbReference type="ARBA" id="ARBA00023065"/>
    </source>
</evidence>
<dbReference type="HAMAP" id="MF_00312">
    <property type="entry name" value="ATP_synth_F_arch"/>
    <property type="match status" value="1"/>
</dbReference>
<evidence type="ECO:0000256" key="1">
    <source>
        <dbReference type="ARBA" id="ARBA00010148"/>
    </source>
</evidence>
<comment type="caution">
    <text evidence="7">The sequence shown here is derived from an EMBL/GenBank/DDBJ whole genome shotgun (WGS) entry which is preliminary data.</text>
</comment>
<keyword evidence="4 6" id="KW-0406">Ion transport</keyword>
<organism evidence="7 8">
    <name type="scientific">Halomarina salina</name>
    <dbReference type="NCBI Taxonomy" id="1872699"/>
    <lineage>
        <taxon>Archaea</taxon>
        <taxon>Methanobacteriati</taxon>
        <taxon>Methanobacteriota</taxon>
        <taxon>Stenosarchaea group</taxon>
        <taxon>Halobacteria</taxon>
        <taxon>Halobacteriales</taxon>
        <taxon>Natronomonadaceae</taxon>
        <taxon>Halomarina</taxon>
    </lineage>
</organism>
<comment type="subcellular location">
    <subcellularLocation>
        <location evidence="6">Cell membrane</location>
        <topology evidence="6">Peripheral membrane protein</topology>
    </subcellularLocation>
</comment>
<keyword evidence="3 6" id="KW-0375">Hydrogen ion transport</keyword>
<dbReference type="GO" id="GO:0005524">
    <property type="term" value="F:ATP binding"/>
    <property type="evidence" value="ECO:0007669"/>
    <property type="project" value="UniProtKB-UniRule"/>
</dbReference>
<keyword evidence="8" id="KW-1185">Reference proteome</keyword>
<evidence type="ECO:0000256" key="6">
    <source>
        <dbReference type="HAMAP-Rule" id="MF_00312"/>
    </source>
</evidence>
<keyword evidence="6" id="KW-1003">Cell membrane</keyword>
<dbReference type="Pfam" id="PF01990">
    <property type="entry name" value="ATP-synt_F"/>
    <property type="match status" value="1"/>
</dbReference>
<dbReference type="InterPro" id="IPR008218">
    <property type="entry name" value="ATPase_V1-cplx_f_g_su"/>
</dbReference>
<dbReference type="Gene3D" id="3.40.50.10580">
    <property type="entry name" value="ATPase, V1 complex, subunit F"/>
    <property type="match status" value="1"/>
</dbReference>
<dbReference type="EMBL" id="JBHSQH010000001">
    <property type="protein sequence ID" value="MFC5971516.1"/>
    <property type="molecule type" value="Genomic_DNA"/>
</dbReference>
<accession>A0ABD5RLJ6</accession>
<evidence type="ECO:0000313" key="8">
    <source>
        <dbReference type="Proteomes" id="UP001596099"/>
    </source>
</evidence>
<evidence type="ECO:0000256" key="2">
    <source>
        <dbReference type="ARBA" id="ARBA00022448"/>
    </source>
</evidence>
<comment type="similarity">
    <text evidence="1 6">Belongs to the V-ATPase F subunit family.</text>
</comment>
<proteinExistence type="inferred from homology"/>
<keyword evidence="6" id="KW-0472">Membrane</keyword>
<sequence>MSQEIGVVGSPDFTTGFRLAGVRRFANVPDDEKAEELDEAVEQMLAAEDIGIVVMHDDDLEHLSRNVRQDVETSVEPVLVTLGGSGSSSGLRDQIKRAIGIDLMEEDQQ</sequence>
<gene>
    <name evidence="6" type="primary">atpF</name>
    <name evidence="7" type="ORF">ACFPYI_09255</name>
</gene>
<protein>
    <recommendedName>
        <fullName evidence="6">A-type ATP synthase subunit F</fullName>
    </recommendedName>
</protein>
<dbReference type="SUPFAM" id="SSF159468">
    <property type="entry name" value="AtpF-like"/>
    <property type="match status" value="1"/>
</dbReference>
<dbReference type="InterPro" id="IPR022944">
    <property type="entry name" value="ATPase_V1-cplx_fsu_bac/arc"/>
</dbReference>
<comment type="subunit">
    <text evidence="6">Has multiple subunits with at least A(3), B(3), C, D, E, F, H, I and proteolipid K(x).</text>
</comment>
<keyword evidence="2 6" id="KW-0813">Transport</keyword>
<keyword evidence="5 6" id="KW-0066">ATP synthesis</keyword>
<dbReference type="GO" id="GO:0042777">
    <property type="term" value="P:proton motive force-driven plasma membrane ATP synthesis"/>
    <property type="evidence" value="ECO:0007669"/>
    <property type="project" value="UniProtKB-UniRule"/>
</dbReference>
<dbReference type="RefSeq" id="WP_247414410.1">
    <property type="nucleotide sequence ID" value="NZ_JALLGW010000001.1"/>
</dbReference>
<dbReference type="AlphaFoldDB" id="A0ABD5RLJ6"/>
<dbReference type="GO" id="GO:0046933">
    <property type="term" value="F:proton-transporting ATP synthase activity, rotational mechanism"/>
    <property type="evidence" value="ECO:0007669"/>
    <property type="project" value="UniProtKB-UniRule"/>
</dbReference>